<feature type="DNA-binding region" description="H-T-H motif" evidence="4">
    <location>
        <begin position="37"/>
        <end position="56"/>
    </location>
</feature>
<keyword evidence="3" id="KW-0804">Transcription</keyword>
<dbReference type="PROSITE" id="PS50977">
    <property type="entry name" value="HTH_TETR_2"/>
    <property type="match status" value="1"/>
</dbReference>
<keyword evidence="7" id="KW-1185">Reference proteome</keyword>
<dbReference type="Pfam" id="PF00440">
    <property type="entry name" value="TetR_N"/>
    <property type="match status" value="1"/>
</dbReference>
<dbReference type="GO" id="GO:0003700">
    <property type="term" value="F:DNA-binding transcription factor activity"/>
    <property type="evidence" value="ECO:0007669"/>
    <property type="project" value="TreeGrafter"/>
</dbReference>
<keyword evidence="2 4" id="KW-0238">DNA-binding</keyword>
<dbReference type="InterPro" id="IPR011075">
    <property type="entry name" value="TetR_C"/>
</dbReference>
<gene>
    <name evidence="6" type="ORF">DFR37_11549</name>
</gene>
<dbReference type="InterPro" id="IPR001647">
    <property type="entry name" value="HTH_TetR"/>
</dbReference>
<dbReference type="InterPro" id="IPR036271">
    <property type="entry name" value="Tet_transcr_reg_TetR-rel_C_sf"/>
</dbReference>
<evidence type="ECO:0000256" key="2">
    <source>
        <dbReference type="ARBA" id="ARBA00023125"/>
    </source>
</evidence>
<evidence type="ECO:0000256" key="3">
    <source>
        <dbReference type="ARBA" id="ARBA00023163"/>
    </source>
</evidence>
<dbReference type="PANTHER" id="PTHR30055:SF148">
    <property type="entry name" value="TETR-FAMILY TRANSCRIPTIONAL REGULATOR"/>
    <property type="match status" value="1"/>
</dbReference>
<comment type="caution">
    <text evidence="6">The sequence shown here is derived from an EMBL/GenBank/DDBJ whole genome shotgun (WGS) entry which is preliminary data.</text>
</comment>
<keyword evidence="1" id="KW-0805">Transcription regulation</keyword>
<dbReference type="Gene3D" id="1.10.10.60">
    <property type="entry name" value="Homeodomain-like"/>
    <property type="match status" value="1"/>
</dbReference>
<accession>A0A366H3C6</accession>
<evidence type="ECO:0000313" key="7">
    <source>
        <dbReference type="Proteomes" id="UP000253628"/>
    </source>
</evidence>
<dbReference type="SUPFAM" id="SSF48498">
    <property type="entry name" value="Tetracyclin repressor-like, C-terminal domain"/>
    <property type="match status" value="1"/>
</dbReference>
<evidence type="ECO:0000313" key="6">
    <source>
        <dbReference type="EMBL" id="RBP35775.1"/>
    </source>
</evidence>
<protein>
    <submittedName>
        <fullName evidence="6">TetR family transcriptional regulator</fullName>
    </submittedName>
</protein>
<evidence type="ECO:0000256" key="4">
    <source>
        <dbReference type="PROSITE-ProRule" id="PRU00335"/>
    </source>
</evidence>
<proteinExistence type="predicted"/>
<dbReference type="AlphaFoldDB" id="A0A366H3C6"/>
<dbReference type="Gene3D" id="1.10.357.10">
    <property type="entry name" value="Tetracycline Repressor, domain 2"/>
    <property type="match status" value="1"/>
</dbReference>
<dbReference type="PANTHER" id="PTHR30055">
    <property type="entry name" value="HTH-TYPE TRANSCRIPTIONAL REGULATOR RUTR"/>
    <property type="match status" value="1"/>
</dbReference>
<dbReference type="Proteomes" id="UP000253628">
    <property type="component" value="Unassembled WGS sequence"/>
</dbReference>
<name>A0A366H3C6_9BURK</name>
<dbReference type="OrthoDB" id="9796019at2"/>
<organism evidence="6 7">
    <name type="scientific">Eoetvoesiella caeni</name>
    <dbReference type="NCBI Taxonomy" id="645616"/>
    <lineage>
        <taxon>Bacteria</taxon>
        <taxon>Pseudomonadati</taxon>
        <taxon>Pseudomonadota</taxon>
        <taxon>Betaproteobacteria</taxon>
        <taxon>Burkholderiales</taxon>
        <taxon>Alcaligenaceae</taxon>
        <taxon>Eoetvoesiella</taxon>
    </lineage>
</organism>
<evidence type="ECO:0000259" key="5">
    <source>
        <dbReference type="PROSITE" id="PS50977"/>
    </source>
</evidence>
<dbReference type="Pfam" id="PF16859">
    <property type="entry name" value="TetR_C_11"/>
    <property type="match status" value="1"/>
</dbReference>
<sequence>MSVRECIRPGGRSARVQESVHKAVRELAAEVGRSNLTVPMIAARAGVTPSTIYRRWGDLSELLADVALERLRPDAEPADTGSVGTDLHAWGEQFFDEMTSEPGKAMVRAVLASAINNEWESPCAVYTREQIQTMLSRAEQRGEKAPDADTIMDRYVAPIMYRNIFSGVQMSADQARALLQSCLDEMKAREKSH</sequence>
<dbReference type="GO" id="GO:0000976">
    <property type="term" value="F:transcription cis-regulatory region binding"/>
    <property type="evidence" value="ECO:0007669"/>
    <property type="project" value="TreeGrafter"/>
</dbReference>
<evidence type="ECO:0000256" key="1">
    <source>
        <dbReference type="ARBA" id="ARBA00023015"/>
    </source>
</evidence>
<reference evidence="6 7" key="1">
    <citation type="submission" date="2018-06" db="EMBL/GenBank/DDBJ databases">
        <title>Genomic Encyclopedia of Type Strains, Phase IV (KMG-IV): sequencing the most valuable type-strain genomes for metagenomic binning, comparative biology and taxonomic classification.</title>
        <authorList>
            <person name="Goeker M."/>
        </authorList>
    </citation>
    <scope>NUCLEOTIDE SEQUENCE [LARGE SCALE GENOMIC DNA]</scope>
    <source>
        <strain evidence="6 7">DSM 25520</strain>
    </source>
</reference>
<dbReference type="RefSeq" id="WP_113934889.1">
    <property type="nucleotide sequence ID" value="NZ_JACCEU010000011.1"/>
</dbReference>
<dbReference type="SUPFAM" id="SSF46689">
    <property type="entry name" value="Homeodomain-like"/>
    <property type="match status" value="1"/>
</dbReference>
<dbReference type="InterPro" id="IPR050109">
    <property type="entry name" value="HTH-type_TetR-like_transc_reg"/>
</dbReference>
<dbReference type="EMBL" id="QNRQ01000015">
    <property type="protein sequence ID" value="RBP35775.1"/>
    <property type="molecule type" value="Genomic_DNA"/>
</dbReference>
<dbReference type="InterPro" id="IPR009057">
    <property type="entry name" value="Homeodomain-like_sf"/>
</dbReference>
<feature type="domain" description="HTH tetR-type" evidence="5">
    <location>
        <begin position="14"/>
        <end position="74"/>
    </location>
</feature>